<dbReference type="SUPFAM" id="SSF54913">
    <property type="entry name" value="GlnB-like"/>
    <property type="match status" value="1"/>
</dbReference>
<dbReference type="STRING" id="1121322.SAMN02745136_03731"/>
<evidence type="ECO:0000313" key="2">
    <source>
        <dbReference type="Proteomes" id="UP000184386"/>
    </source>
</evidence>
<dbReference type="AlphaFoldDB" id="A0A1M6WLS6"/>
<dbReference type="RefSeq" id="WP_242962542.1">
    <property type="nucleotide sequence ID" value="NZ_FRAC01000020.1"/>
</dbReference>
<evidence type="ECO:0000313" key="1">
    <source>
        <dbReference type="EMBL" id="SHK94687.1"/>
    </source>
</evidence>
<dbReference type="InterPro" id="IPR011322">
    <property type="entry name" value="N-reg_PII-like_a/b"/>
</dbReference>
<proteinExistence type="predicted"/>
<protein>
    <recommendedName>
        <fullName evidence="3">Nitrogen regulatory protein P-II family</fullName>
    </recommendedName>
</protein>
<gene>
    <name evidence="1" type="ORF">SAMN02745136_03731</name>
</gene>
<name>A0A1M6WLS6_9FIRM</name>
<dbReference type="EMBL" id="FRAC01000020">
    <property type="protein sequence ID" value="SHK94687.1"/>
    <property type="molecule type" value="Genomic_DNA"/>
</dbReference>
<reference evidence="1 2" key="1">
    <citation type="submission" date="2016-11" db="EMBL/GenBank/DDBJ databases">
        <authorList>
            <person name="Jaros S."/>
            <person name="Januszkiewicz K."/>
            <person name="Wedrychowicz H."/>
        </authorList>
    </citation>
    <scope>NUCLEOTIDE SEQUENCE [LARGE SCALE GENOMIC DNA]</scope>
    <source>
        <strain evidence="1 2">DSM 15929</strain>
    </source>
</reference>
<accession>A0A1M6WLS6</accession>
<organism evidence="1 2">
    <name type="scientific">Anaerocolumna jejuensis DSM 15929</name>
    <dbReference type="NCBI Taxonomy" id="1121322"/>
    <lineage>
        <taxon>Bacteria</taxon>
        <taxon>Bacillati</taxon>
        <taxon>Bacillota</taxon>
        <taxon>Clostridia</taxon>
        <taxon>Lachnospirales</taxon>
        <taxon>Lachnospiraceae</taxon>
        <taxon>Anaerocolumna</taxon>
    </lineage>
</organism>
<evidence type="ECO:0008006" key="3">
    <source>
        <dbReference type="Google" id="ProtNLM"/>
    </source>
</evidence>
<sequence>MINQKIDNVEYLILIAGRKQKDMLLSRICDVDCRIVNTIYGRGSVESNYLLDMLGLVAEENKVIITCLLQKDKTDAIFNMLLNEFSFGHPNTGIAFTLPISGMAF</sequence>
<dbReference type="Proteomes" id="UP000184386">
    <property type="component" value="Unassembled WGS sequence"/>
</dbReference>
<keyword evidence="2" id="KW-1185">Reference proteome</keyword>